<feature type="domain" description="D-alanyl-D-alanine carboxypeptidase-like core" evidence="2">
    <location>
        <begin position="85"/>
        <end position="186"/>
    </location>
</feature>
<dbReference type="CDD" id="cd14846">
    <property type="entry name" value="Peptidase_M15_like"/>
    <property type="match status" value="1"/>
</dbReference>
<dbReference type="PATRIC" id="fig|70996.4.peg.1291"/>
<keyword evidence="4" id="KW-1185">Reference proteome</keyword>
<evidence type="ECO:0000313" key="3">
    <source>
        <dbReference type="EMBL" id="KPL91502.1"/>
    </source>
</evidence>
<feature type="compositionally biased region" description="Pro residues" evidence="1">
    <location>
        <begin position="39"/>
        <end position="52"/>
    </location>
</feature>
<comment type="caution">
    <text evidence="3">The sequence shown here is derived from an EMBL/GenBank/DDBJ whole genome shotgun (WGS) entry which is preliminary data.</text>
</comment>
<gene>
    <name evidence="3" type="ORF">SE18_02045</name>
</gene>
<sequence length="211" mass="22553">MLDGPPTETALTLLPSPQPAAATAVPATATPQLEATSEPTPPSEIPAPPNDPPQFAQDGEIGIADGVVPEGTTVFDSDLPAIANLDPALLHALRQAANDAAENDVVFYVTSGWRSPAYQNQLLQEAIINYGSEAEAARWVASPATSTHVAGLAVDIGPYKALDWLIQHGDNFGLCQIYGNEVWHYEYRPEAIESGCPEMYLDPTHDPRMQP</sequence>
<evidence type="ECO:0000256" key="1">
    <source>
        <dbReference type="SAM" id="MobiDB-lite"/>
    </source>
</evidence>
<dbReference type="InterPro" id="IPR003709">
    <property type="entry name" value="VanY-like_core_dom"/>
</dbReference>
<accession>A0A0P6YLK4</accession>
<dbReference type="EMBL" id="LGKP01000005">
    <property type="protein sequence ID" value="KPL91502.1"/>
    <property type="molecule type" value="Genomic_DNA"/>
</dbReference>
<dbReference type="Gene3D" id="3.30.1380.10">
    <property type="match status" value="1"/>
</dbReference>
<dbReference type="Proteomes" id="UP000050277">
    <property type="component" value="Unassembled WGS sequence"/>
</dbReference>
<feature type="compositionally biased region" description="Low complexity" evidence="1">
    <location>
        <begin position="19"/>
        <end position="38"/>
    </location>
</feature>
<dbReference type="InterPro" id="IPR052179">
    <property type="entry name" value="DD-CPase-like"/>
</dbReference>
<dbReference type="PANTHER" id="PTHR34385">
    <property type="entry name" value="D-ALANYL-D-ALANINE CARBOXYPEPTIDASE"/>
    <property type="match status" value="1"/>
</dbReference>
<proteinExistence type="predicted"/>
<dbReference type="GO" id="GO:0008233">
    <property type="term" value="F:peptidase activity"/>
    <property type="evidence" value="ECO:0007669"/>
    <property type="project" value="InterPro"/>
</dbReference>
<dbReference type="InterPro" id="IPR009045">
    <property type="entry name" value="Zn_M74/Hedgehog-like"/>
</dbReference>
<organism evidence="3 4">
    <name type="scientific">Herpetosiphon geysericola</name>
    <dbReference type="NCBI Taxonomy" id="70996"/>
    <lineage>
        <taxon>Bacteria</taxon>
        <taxon>Bacillati</taxon>
        <taxon>Chloroflexota</taxon>
        <taxon>Chloroflexia</taxon>
        <taxon>Herpetosiphonales</taxon>
        <taxon>Herpetosiphonaceae</taxon>
        <taxon>Herpetosiphon</taxon>
    </lineage>
</organism>
<evidence type="ECO:0000259" key="2">
    <source>
        <dbReference type="Pfam" id="PF02557"/>
    </source>
</evidence>
<dbReference type="AlphaFoldDB" id="A0A0P6YLK4"/>
<dbReference type="STRING" id="70996.SE18_02045"/>
<dbReference type="PANTHER" id="PTHR34385:SF1">
    <property type="entry name" value="PEPTIDOGLYCAN L-ALANYL-D-GLUTAMATE ENDOPEPTIDASE CWLK"/>
    <property type="match status" value="1"/>
</dbReference>
<reference evidence="3 4" key="1">
    <citation type="submission" date="2015-07" db="EMBL/GenBank/DDBJ databases">
        <title>Whole genome sequence of Herpetosiphon geysericola DSM 7119.</title>
        <authorList>
            <person name="Hemp J."/>
            <person name="Ward L.M."/>
            <person name="Pace L.A."/>
            <person name="Fischer W.W."/>
        </authorList>
    </citation>
    <scope>NUCLEOTIDE SEQUENCE [LARGE SCALE GENOMIC DNA]</scope>
    <source>
        <strain evidence="3 4">DSM 7119</strain>
    </source>
</reference>
<dbReference type="Pfam" id="PF02557">
    <property type="entry name" value="VanY"/>
    <property type="match status" value="1"/>
</dbReference>
<evidence type="ECO:0000313" key="4">
    <source>
        <dbReference type="Proteomes" id="UP000050277"/>
    </source>
</evidence>
<dbReference type="SUPFAM" id="SSF55166">
    <property type="entry name" value="Hedgehog/DD-peptidase"/>
    <property type="match status" value="1"/>
</dbReference>
<protein>
    <submittedName>
        <fullName evidence="3">Peptidase M15</fullName>
    </submittedName>
</protein>
<feature type="region of interest" description="Disordered" evidence="1">
    <location>
        <begin position="1"/>
        <end position="59"/>
    </location>
</feature>
<dbReference type="GO" id="GO:0006508">
    <property type="term" value="P:proteolysis"/>
    <property type="evidence" value="ECO:0007669"/>
    <property type="project" value="InterPro"/>
</dbReference>
<name>A0A0P6YLK4_9CHLR</name>